<dbReference type="AlphaFoldDB" id="A0A2U1FPK8"/>
<dbReference type="RefSeq" id="WP_133241524.1">
    <property type="nucleotide sequence ID" value="NZ_JBGXZY010000047.1"/>
</dbReference>
<proteinExistence type="predicted"/>
<dbReference type="InterPro" id="IPR045724">
    <property type="entry name" value="DUF6078"/>
</dbReference>
<dbReference type="Proteomes" id="UP000245462">
    <property type="component" value="Unassembled WGS sequence"/>
</dbReference>
<comment type="caution">
    <text evidence="1">The sequence shown here is derived from an EMBL/GenBank/DDBJ whole genome shotgun (WGS) entry which is preliminary data.</text>
</comment>
<protein>
    <submittedName>
        <fullName evidence="1">Uncharacterized protein</fullName>
    </submittedName>
</protein>
<sequence>MNTATTIPSGYDRLPTDYQVCATRPDCPVRGQCLRASAYDTVARKGASFLTIVNPLIPCTAIGCEFFATNMPMMYALGISQLLDDLPYRAAVSIKKELIAYFGRTNFFRIRTKARYITIEEQAYIRSLFQDKGIDPDRIRYDEMHAIYDTESPIVRTINT</sequence>
<keyword evidence="2" id="KW-1185">Reference proteome</keyword>
<evidence type="ECO:0000313" key="1">
    <source>
        <dbReference type="EMBL" id="PVZ14042.1"/>
    </source>
</evidence>
<gene>
    <name evidence="1" type="ORF">C7382_10286</name>
</gene>
<name>A0A2U1FPK8_9PORP</name>
<dbReference type="GeneID" id="94551589"/>
<organism evidence="1 2">
    <name type="scientific">Porphyromonas loveana</name>
    <dbReference type="NCBI Taxonomy" id="1884669"/>
    <lineage>
        <taxon>Bacteria</taxon>
        <taxon>Pseudomonadati</taxon>
        <taxon>Bacteroidota</taxon>
        <taxon>Bacteroidia</taxon>
        <taxon>Bacteroidales</taxon>
        <taxon>Porphyromonadaceae</taxon>
        <taxon>Porphyromonas</taxon>
    </lineage>
</organism>
<dbReference type="OrthoDB" id="1070184at2"/>
<dbReference type="EMBL" id="QEKY01000002">
    <property type="protein sequence ID" value="PVZ14042.1"/>
    <property type="molecule type" value="Genomic_DNA"/>
</dbReference>
<reference evidence="1 2" key="1">
    <citation type="submission" date="2018-04" db="EMBL/GenBank/DDBJ databases">
        <title>Genomic Encyclopedia of Type Strains, Phase IV (KMG-IV): sequencing the most valuable type-strain genomes for metagenomic binning, comparative biology and taxonomic classification.</title>
        <authorList>
            <person name="Goeker M."/>
        </authorList>
    </citation>
    <scope>NUCLEOTIDE SEQUENCE [LARGE SCALE GENOMIC DNA]</scope>
    <source>
        <strain evidence="1 2">DSM 28520</strain>
    </source>
</reference>
<dbReference type="Pfam" id="PF19555">
    <property type="entry name" value="DUF6078"/>
    <property type="match status" value="1"/>
</dbReference>
<accession>A0A2U1FPK8</accession>
<evidence type="ECO:0000313" key="2">
    <source>
        <dbReference type="Proteomes" id="UP000245462"/>
    </source>
</evidence>